<gene>
    <name evidence="8" type="ORF">QE152_g11294</name>
</gene>
<dbReference type="Pfam" id="PF05225">
    <property type="entry name" value="HTH_psq"/>
    <property type="match status" value="1"/>
</dbReference>
<proteinExistence type="predicted"/>
<dbReference type="InterPro" id="IPR009057">
    <property type="entry name" value="Homeodomain-like_sf"/>
</dbReference>
<dbReference type="GO" id="GO:0005634">
    <property type="term" value="C:nucleus"/>
    <property type="evidence" value="ECO:0007669"/>
    <property type="project" value="UniProtKB-SubCell"/>
</dbReference>
<keyword evidence="3 6" id="KW-0863">Zinc-finger</keyword>
<dbReference type="SUPFAM" id="SSF57716">
    <property type="entry name" value="Glucocorticoid receptor-like (DNA-binding domain)"/>
    <property type="match status" value="1"/>
</dbReference>
<dbReference type="EMBL" id="JASPKY010000109">
    <property type="protein sequence ID" value="KAK9736730.1"/>
    <property type="molecule type" value="Genomic_DNA"/>
</dbReference>
<dbReference type="InterPro" id="IPR006612">
    <property type="entry name" value="THAP_Znf"/>
</dbReference>
<evidence type="ECO:0000256" key="6">
    <source>
        <dbReference type="PROSITE-ProRule" id="PRU00309"/>
    </source>
</evidence>
<keyword evidence="4" id="KW-0862">Zinc</keyword>
<dbReference type="SUPFAM" id="SSF46689">
    <property type="entry name" value="Homeodomain-like"/>
    <property type="match status" value="1"/>
</dbReference>
<sequence>MGKAGCVVLGCNPSKTDSRHSFSNPGKEAKLFKKWVTLTGNKQFLSLTEEYIYTHYRICSKHFNLEDFGPNRKLKKIVFPKCYLPESSSAEDTLQIACCELPDDRPGPSGEQYKAHLSPVGDIMHTTSTSSVLLEMTSTKKPSPKTKYLYSKISLYKNKYAIQRRKTETNQQHLANAKKYSDSIVFAKLINALNVTSRRFFKSQIACSKKKLHGRRFTASDKITALALFKETGSGYKFLLEMFALPSRVTIMKLLNDSPIGPGLNSSIIEGLTEMAKTLKPLDKYCILTFDEMSIIPHLTYNRHKDEIEGFKCCANDVRTTKIADHAQVFMLRGLNRKWKQPVLYQFVKGGAKASTIIKTIKELVIAIHSAGFIIVGTVCDQGANNNNMSRIGKKHKTWNPDQMKLAIRAVREKEMGYLKTSKVFDVPKSTLEDYVKQFDKTPEQLVAAPIGRRPVLSLEMEEDLVSYCLETDRRFYGLGTADIKRLAMK</sequence>
<evidence type="ECO:0000256" key="4">
    <source>
        <dbReference type="ARBA" id="ARBA00022833"/>
    </source>
</evidence>
<comment type="caution">
    <text evidence="8">The sequence shown here is derived from an EMBL/GenBank/DDBJ whole genome shotgun (WGS) entry which is preliminary data.</text>
</comment>
<keyword evidence="9" id="KW-1185">Reference proteome</keyword>
<evidence type="ECO:0000256" key="5">
    <source>
        <dbReference type="ARBA" id="ARBA00023125"/>
    </source>
</evidence>
<evidence type="ECO:0000256" key="3">
    <source>
        <dbReference type="ARBA" id="ARBA00022771"/>
    </source>
</evidence>
<dbReference type="PROSITE" id="PS50950">
    <property type="entry name" value="ZF_THAP"/>
    <property type="match status" value="1"/>
</dbReference>
<dbReference type="InterPro" id="IPR048365">
    <property type="entry name" value="TNP-like_RNaseH_N"/>
</dbReference>
<organism evidence="8 9">
    <name type="scientific">Popillia japonica</name>
    <name type="common">Japanese beetle</name>
    <dbReference type="NCBI Taxonomy" id="7064"/>
    <lineage>
        <taxon>Eukaryota</taxon>
        <taxon>Metazoa</taxon>
        <taxon>Ecdysozoa</taxon>
        <taxon>Arthropoda</taxon>
        <taxon>Hexapoda</taxon>
        <taxon>Insecta</taxon>
        <taxon>Pterygota</taxon>
        <taxon>Neoptera</taxon>
        <taxon>Endopterygota</taxon>
        <taxon>Coleoptera</taxon>
        <taxon>Polyphaga</taxon>
        <taxon>Scarabaeiformia</taxon>
        <taxon>Scarabaeidae</taxon>
        <taxon>Rutelinae</taxon>
        <taxon>Popillia</taxon>
    </lineage>
</organism>
<dbReference type="InterPro" id="IPR007889">
    <property type="entry name" value="HTH_Psq"/>
</dbReference>
<feature type="domain" description="THAP-type" evidence="7">
    <location>
        <begin position="1"/>
        <end position="83"/>
    </location>
</feature>
<dbReference type="GO" id="GO:0008270">
    <property type="term" value="F:zinc ion binding"/>
    <property type="evidence" value="ECO:0007669"/>
    <property type="project" value="UniProtKB-KW"/>
</dbReference>
<dbReference type="SMART" id="SM00980">
    <property type="entry name" value="THAP"/>
    <property type="match status" value="1"/>
</dbReference>
<accession>A0AAW1LTL4</accession>
<dbReference type="AlphaFoldDB" id="A0AAW1LTL4"/>
<reference evidence="8 9" key="1">
    <citation type="journal article" date="2024" name="BMC Genomics">
        <title>De novo assembly and annotation of Popillia japonica's genome with initial clues to its potential as an invasive pest.</title>
        <authorList>
            <person name="Cucini C."/>
            <person name="Boschi S."/>
            <person name="Funari R."/>
            <person name="Cardaioli E."/>
            <person name="Iannotti N."/>
            <person name="Marturano G."/>
            <person name="Paoli F."/>
            <person name="Bruttini M."/>
            <person name="Carapelli A."/>
            <person name="Frati F."/>
            <person name="Nardi F."/>
        </authorList>
    </citation>
    <scope>NUCLEOTIDE SEQUENCE [LARGE SCALE GENOMIC DNA]</scope>
    <source>
        <strain evidence="8">DMR45628</strain>
    </source>
</reference>
<protein>
    <submittedName>
        <fullName evidence="8">THAP domain</fullName>
    </submittedName>
</protein>
<evidence type="ECO:0000256" key="2">
    <source>
        <dbReference type="ARBA" id="ARBA00022723"/>
    </source>
</evidence>
<dbReference type="Gene3D" id="1.10.10.60">
    <property type="entry name" value="Homeodomain-like"/>
    <property type="match status" value="1"/>
</dbReference>
<comment type="subcellular location">
    <subcellularLocation>
        <location evidence="1">Nucleus</location>
    </subcellularLocation>
</comment>
<evidence type="ECO:0000313" key="9">
    <source>
        <dbReference type="Proteomes" id="UP001458880"/>
    </source>
</evidence>
<dbReference type="Pfam" id="PF21787">
    <property type="entry name" value="TNP-like_RNaseH_N"/>
    <property type="match status" value="1"/>
</dbReference>
<evidence type="ECO:0000259" key="7">
    <source>
        <dbReference type="PROSITE" id="PS50950"/>
    </source>
</evidence>
<evidence type="ECO:0000256" key="1">
    <source>
        <dbReference type="ARBA" id="ARBA00004123"/>
    </source>
</evidence>
<keyword evidence="5 6" id="KW-0238">DNA-binding</keyword>
<name>A0AAW1LTL4_POPJA</name>
<dbReference type="Proteomes" id="UP001458880">
    <property type="component" value="Unassembled WGS sequence"/>
</dbReference>
<keyword evidence="2" id="KW-0479">Metal-binding</keyword>
<dbReference type="Pfam" id="PF05485">
    <property type="entry name" value="THAP"/>
    <property type="match status" value="1"/>
</dbReference>
<evidence type="ECO:0000313" key="8">
    <source>
        <dbReference type="EMBL" id="KAK9736730.1"/>
    </source>
</evidence>
<dbReference type="GO" id="GO:0003677">
    <property type="term" value="F:DNA binding"/>
    <property type="evidence" value="ECO:0007669"/>
    <property type="project" value="UniProtKB-UniRule"/>
</dbReference>